<comment type="catalytic activity">
    <reaction evidence="12">
        <text>L-threonyl-[protein] + ATP = O-phospho-L-threonyl-[protein] + ADP + H(+)</text>
        <dbReference type="Rhea" id="RHEA:46608"/>
        <dbReference type="Rhea" id="RHEA-COMP:11060"/>
        <dbReference type="Rhea" id="RHEA-COMP:11605"/>
        <dbReference type="ChEBI" id="CHEBI:15378"/>
        <dbReference type="ChEBI" id="CHEBI:30013"/>
        <dbReference type="ChEBI" id="CHEBI:30616"/>
        <dbReference type="ChEBI" id="CHEBI:61977"/>
        <dbReference type="ChEBI" id="CHEBI:456216"/>
        <dbReference type="EC" id="2.7.11.1"/>
    </reaction>
</comment>
<sequence>MGFINHAILLSVALIISFSFSFLVSALDTITESQPIKEPKTLSSNNNMFTLGFFSPQNSTNRYVGIWYISKSAVVWIANRNQPLRDFSGVVTVSENGNLEVLNAQKHVVWSTNMSLPNMVASNVSARLLDSGNLVLLDNTTGRTVWESFQHPCDTAIPTLKVSKNVRTGEEVRITSWKSLSDPSYGSFSLGLETGYVTELFIWNGTRPFWRSGPWNGHVFIGTPNMISLFRDGVSLEETDGTFYYSYDYANKSFLRIYVLNPQGLVERRHWDYGNKEWEVKGTIQESECDVYGMCGPFGMCNSKSSPICTCLRGFEPRNKGEWDRQNWTSGCVRREALQCERVKNGSKDGTQDGFLKLQMAKVPDLAGWSPSKDGSPSGYGDCRSLCLSNCSCIAFAYEAGVGCMFWSTVLHDIQTFSYGGVDLYIRLAYSELCTNFLLGFFWWKIFAVYSTYCLSGKVRNTRTIIIITVITGTILIVTSAYILWRRVAKQAGFRNAVALIYGTYNSIIHFDTGVTGMHVHNESRFEELKRIRIHDLPLFDFRKLADATNNFHSQNKLGQGGFGPVYKGKLEDEQEIAVKRLATASGQGMQEFLNEVEVISKLQHRNLVRLLGCCIEAEEKMRNIGKGKPNCGGSATFLTDLNVISHNVSLTFLKFIFADPLKQKLLDWEKRFNIIEGIARGLLYLHRDSRLRIIHRDLKPSNILLDEELNSKISDFGMAKIFGDSEVRGKTKKIVGTYGYISPEYAMQGIVCEQSDVFSFGVLLLEIVSGRRNTSIYEDEESLTLIGFAWKSWNNNNITSLVDPQIYDPRFYKDMLRCVHIGLMCVQELVRDRPIMATVISMLHSEIVDIPPPKQPAFVHSQTLSGTLMPTQKDHELFSINNGDRRMVIKFLFEYRKLSFSFSKSKCESTGASASYHDVTRHVKNLLSSTEEPVSSNPNSVKIKGVAFSPMYWNEKKA</sequence>
<dbReference type="Gene3D" id="3.30.200.20">
    <property type="entry name" value="Phosphorylase Kinase, domain 1"/>
    <property type="match status" value="1"/>
</dbReference>
<keyword evidence="14" id="KW-0472">Membrane</keyword>
<dbReference type="Pfam" id="PF08276">
    <property type="entry name" value="PAN_2"/>
    <property type="match status" value="1"/>
</dbReference>
<keyword evidence="6 15" id="KW-0732">Signal</keyword>
<comment type="caution">
    <text evidence="19">The sequence shown here is derived from an EMBL/GenBank/DDBJ whole genome shotgun (WGS) entry which is preliminary data.</text>
</comment>
<keyword evidence="10" id="KW-1015">Disulfide bond</keyword>
<dbReference type="STRING" id="157652.A0A371EZ33"/>
<evidence type="ECO:0000256" key="12">
    <source>
        <dbReference type="ARBA" id="ARBA00047899"/>
    </source>
</evidence>
<evidence type="ECO:0000259" key="18">
    <source>
        <dbReference type="PROSITE" id="PS50948"/>
    </source>
</evidence>
<feature type="domain" description="Protein kinase" evidence="16">
    <location>
        <begin position="552"/>
        <end position="879"/>
    </location>
</feature>
<dbReference type="InterPro" id="IPR036426">
    <property type="entry name" value="Bulb-type_lectin_dom_sf"/>
</dbReference>
<keyword evidence="3" id="KW-1003">Cell membrane</keyword>
<evidence type="ECO:0000259" key="16">
    <source>
        <dbReference type="PROSITE" id="PS50011"/>
    </source>
</evidence>
<evidence type="ECO:0000313" key="20">
    <source>
        <dbReference type="Proteomes" id="UP000257109"/>
    </source>
</evidence>
<evidence type="ECO:0000256" key="9">
    <source>
        <dbReference type="ARBA" id="ARBA00022840"/>
    </source>
</evidence>
<dbReference type="FunFam" id="3.30.200.20:FF:000195">
    <property type="entry name" value="G-type lectin S-receptor-like serine/threonine-protein kinase"/>
    <property type="match status" value="1"/>
</dbReference>
<evidence type="ECO:0000256" key="2">
    <source>
        <dbReference type="ARBA" id="ARBA00012513"/>
    </source>
</evidence>
<evidence type="ECO:0000256" key="8">
    <source>
        <dbReference type="ARBA" id="ARBA00022777"/>
    </source>
</evidence>
<dbReference type="Gene3D" id="2.90.10.10">
    <property type="entry name" value="Bulb-type lectin domain"/>
    <property type="match status" value="1"/>
</dbReference>
<evidence type="ECO:0000313" key="19">
    <source>
        <dbReference type="EMBL" id="RDX71320.1"/>
    </source>
</evidence>
<dbReference type="PANTHER" id="PTHR27002">
    <property type="entry name" value="RECEPTOR-LIKE SERINE/THREONINE-PROTEIN KINASE SD1-8"/>
    <property type="match status" value="1"/>
</dbReference>
<feature type="domain" description="Bulb-type lectin" evidence="17">
    <location>
        <begin position="27"/>
        <end position="149"/>
    </location>
</feature>
<keyword evidence="14" id="KW-1133">Transmembrane helix</keyword>
<keyword evidence="4" id="KW-0723">Serine/threonine-protein kinase</keyword>
<dbReference type="InterPro" id="IPR011009">
    <property type="entry name" value="Kinase-like_dom_sf"/>
</dbReference>
<dbReference type="Proteomes" id="UP000257109">
    <property type="component" value="Unassembled WGS sequence"/>
</dbReference>
<proteinExistence type="predicted"/>
<dbReference type="InterPro" id="IPR001245">
    <property type="entry name" value="Ser-Thr/Tyr_kinase_cat_dom"/>
</dbReference>
<evidence type="ECO:0000256" key="6">
    <source>
        <dbReference type="ARBA" id="ARBA00022729"/>
    </source>
</evidence>
<dbReference type="SMART" id="SM00108">
    <property type="entry name" value="B_lectin"/>
    <property type="match status" value="1"/>
</dbReference>
<dbReference type="InterPro" id="IPR008271">
    <property type="entry name" value="Ser/Thr_kinase_AS"/>
</dbReference>
<evidence type="ECO:0000256" key="5">
    <source>
        <dbReference type="ARBA" id="ARBA00022679"/>
    </source>
</evidence>
<dbReference type="AlphaFoldDB" id="A0A371EZ33"/>
<dbReference type="PROSITE" id="PS50948">
    <property type="entry name" value="PAN"/>
    <property type="match status" value="1"/>
</dbReference>
<keyword evidence="9" id="KW-0067">ATP-binding</keyword>
<protein>
    <recommendedName>
        <fullName evidence="2">non-specific serine/threonine protein kinase</fullName>
        <ecNumber evidence="2">2.7.11.1</ecNumber>
    </recommendedName>
</protein>
<dbReference type="PROSITE" id="PS50927">
    <property type="entry name" value="BULB_LECTIN"/>
    <property type="match status" value="1"/>
</dbReference>
<gene>
    <name evidence="19" type="ORF">CR513_49353</name>
</gene>
<accession>A0A371EZ33</accession>
<comment type="subcellular location">
    <subcellularLocation>
        <location evidence="1">Cell membrane</location>
        <topology evidence="1">Single-pass type I membrane protein</topology>
    </subcellularLocation>
</comment>
<evidence type="ECO:0000256" key="14">
    <source>
        <dbReference type="SAM" id="Phobius"/>
    </source>
</evidence>
<keyword evidence="8" id="KW-0418">Kinase</keyword>
<dbReference type="CDD" id="cd00028">
    <property type="entry name" value="B_lectin"/>
    <property type="match status" value="1"/>
</dbReference>
<dbReference type="PROSITE" id="PS00108">
    <property type="entry name" value="PROTEIN_KINASE_ST"/>
    <property type="match status" value="1"/>
</dbReference>
<organism evidence="19 20">
    <name type="scientific">Mucuna pruriens</name>
    <name type="common">Velvet bean</name>
    <name type="synonym">Dolichos pruriens</name>
    <dbReference type="NCBI Taxonomy" id="157652"/>
    <lineage>
        <taxon>Eukaryota</taxon>
        <taxon>Viridiplantae</taxon>
        <taxon>Streptophyta</taxon>
        <taxon>Embryophyta</taxon>
        <taxon>Tracheophyta</taxon>
        <taxon>Spermatophyta</taxon>
        <taxon>Magnoliopsida</taxon>
        <taxon>eudicotyledons</taxon>
        <taxon>Gunneridae</taxon>
        <taxon>Pentapetalae</taxon>
        <taxon>rosids</taxon>
        <taxon>fabids</taxon>
        <taxon>Fabales</taxon>
        <taxon>Fabaceae</taxon>
        <taxon>Papilionoideae</taxon>
        <taxon>50 kb inversion clade</taxon>
        <taxon>NPAAA clade</taxon>
        <taxon>indigoferoid/millettioid clade</taxon>
        <taxon>Phaseoleae</taxon>
        <taxon>Mucuna</taxon>
    </lineage>
</organism>
<comment type="catalytic activity">
    <reaction evidence="13">
        <text>L-seryl-[protein] + ATP = O-phospho-L-seryl-[protein] + ADP + H(+)</text>
        <dbReference type="Rhea" id="RHEA:17989"/>
        <dbReference type="Rhea" id="RHEA-COMP:9863"/>
        <dbReference type="Rhea" id="RHEA-COMP:11604"/>
        <dbReference type="ChEBI" id="CHEBI:15378"/>
        <dbReference type="ChEBI" id="CHEBI:29999"/>
        <dbReference type="ChEBI" id="CHEBI:30616"/>
        <dbReference type="ChEBI" id="CHEBI:83421"/>
        <dbReference type="ChEBI" id="CHEBI:456216"/>
        <dbReference type="EC" id="2.7.11.1"/>
    </reaction>
</comment>
<keyword evidence="5" id="KW-0808">Transferase</keyword>
<evidence type="ECO:0000256" key="3">
    <source>
        <dbReference type="ARBA" id="ARBA00022475"/>
    </source>
</evidence>
<dbReference type="InterPro" id="IPR001480">
    <property type="entry name" value="Bulb-type_lectin_dom"/>
</dbReference>
<dbReference type="InterPro" id="IPR000719">
    <property type="entry name" value="Prot_kinase_dom"/>
</dbReference>
<dbReference type="SMART" id="SM00473">
    <property type="entry name" value="PAN_AP"/>
    <property type="match status" value="1"/>
</dbReference>
<dbReference type="CDD" id="cd01098">
    <property type="entry name" value="PAN_AP_plant"/>
    <property type="match status" value="1"/>
</dbReference>
<reference evidence="19" key="1">
    <citation type="submission" date="2018-05" db="EMBL/GenBank/DDBJ databases">
        <title>Draft genome of Mucuna pruriens seed.</title>
        <authorList>
            <person name="Nnadi N.E."/>
            <person name="Vos R."/>
            <person name="Hasami M.H."/>
            <person name="Devisetty U.K."/>
            <person name="Aguiy J.C."/>
        </authorList>
    </citation>
    <scope>NUCLEOTIDE SEQUENCE [LARGE SCALE GENOMIC DNA]</scope>
    <source>
        <strain evidence="19">JCA_2017</strain>
    </source>
</reference>
<feature type="transmembrane region" description="Helical" evidence="14">
    <location>
        <begin position="464"/>
        <end position="485"/>
    </location>
</feature>
<dbReference type="InterPro" id="IPR003609">
    <property type="entry name" value="Pan_app"/>
</dbReference>
<evidence type="ECO:0000256" key="13">
    <source>
        <dbReference type="ARBA" id="ARBA00048679"/>
    </source>
</evidence>
<dbReference type="FunFam" id="1.10.510.10:FF:000060">
    <property type="entry name" value="G-type lectin S-receptor-like serine/threonine-protein kinase"/>
    <property type="match status" value="1"/>
</dbReference>
<evidence type="ECO:0000256" key="10">
    <source>
        <dbReference type="ARBA" id="ARBA00023157"/>
    </source>
</evidence>
<keyword evidence="20" id="KW-1185">Reference proteome</keyword>
<dbReference type="PROSITE" id="PS50011">
    <property type="entry name" value="PROTEIN_KINASE_DOM"/>
    <property type="match status" value="1"/>
</dbReference>
<evidence type="ECO:0000256" key="1">
    <source>
        <dbReference type="ARBA" id="ARBA00004251"/>
    </source>
</evidence>
<dbReference type="SMART" id="SM00220">
    <property type="entry name" value="S_TKc"/>
    <property type="match status" value="1"/>
</dbReference>
<dbReference type="InterPro" id="IPR000858">
    <property type="entry name" value="S_locus_glycoprot_dom"/>
</dbReference>
<evidence type="ECO:0000256" key="15">
    <source>
        <dbReference type="SAM" id="SignalP"/>
    </source>
</evidence>
<dbReference type="OrthoDB" id="1934880at2759"/>
<dbReference type="GO" id="GO:0005524">
    <property type="term" value="F:ATP binding"/>
    <property type="evidence" value="ECO:0007669"/>
    <property type="project" value="UniProtKB-KW"/>
</dbReference>
<dbReference type="Pfam" id="PF07714">
    <property type="entry name" value="PK_Tyr_Ser-Thr"/>
    <property type="match status" value="1"/>
</dbReference>
<keyword evidence="11" id="KW-0325">Glycoprotein</keyword>
<dbReference type="Pfam" id="PF01453">
    <property type="entry name" value="B_lectin"/>
    <property type="match status" value="1"/>
</dbReference>
<feature type="chain" id="PRO_5016763696" description="non-specific serine/threonine protein kinase" evidence="15">
    <location>
        <begin position="27"/>
        <end position="959"/>
    </location>
</feature>
<evidence type="ECO:0000256" key="7">
    <source>
        <dbReference type="ARBA" id="ARBA00022741"/>
    </source>
</evidence>
<dbReference type="Pfam" id="PF00954">
    <property type="entry name" value="S_locus_glycop"/>
    <property type="match status" value="1"/>
</dbReference>
<name>A0A371EZ33_MUCPR</name>
<keyword evidence="7" id="KW-0547">Nucleotide-binding</keyword>
<dbReference type="Gene3D" id="1.10.510.10">
    <property type="entry name" value="Transferase(Phosphotransferase) domain 1"/>
    <property type="match status" value="1"/>
</dbReference>
<feature type="domain" description="Apple" evidence="18">
    <location>
        <begin position="340"/>
        <end position="429"/>
    </location>
</feature>
<feature type="non-terminal residue" evidence="19">
    <location>
        <position position="1"/>
    </location>
</feature>
<dbReference type="PANTHER" id="PTHR27002:SF1082">
    <property type="entry name" value="OS06G0693000 PROTEIN"/>
    <property type="match status" value="1"/>
</dbReference>
<dbReference type="GO" id="GO:0005886">
    <property type="term" value="C:plasma membrane"/>
    <property type="evidence" value="ECO:0007669"/>
    <property type="project" value="UniProtKB-SubCell"/>
</dbReference>
<dbReference type="EC" id="2.7.11.1" evidence="2"/>
<dbReference type="GO" id="GO:0004674">
    <property type="term" value="F:protein serine/threonine kinase activity"/>
    <property type="evidence" value="ECO:0007669"/>
    <property type="project" value="UniProtKB-KW"/>
</dbReference>
<dbReference type="EMBL" id="QJKJ01011377">
    <property type="protein sequence ID" value="RDX71320.1"/>
    <property type="molecule type" value="Genomic_DNA"/>
</dbReference>
<dbReference type="GO" id="GO:0030246">
    <property type="term" value="F:carbohydrate binding"/>
    <property type="evidence" value="ECO:0007669"/>
    <property type="project" value="UniProtKB-KW"/>
</dbReference>
<evidence type="ECO:0000256" key="11">
    <source>
        <dbReference type="ARBA" id="ARBA00023180"/>
    </source>
</evidence>
<evidence type="ECO:0000256" key="4">
    <source>
        <dbReference type="ARBA" id="ARBA00022527"/>
    </source>
</evidence>
<dbReference type="GO" id="GO:0048544">
    <property type="term" value="P:recognition of pollen"/>
    <property type="evidence" value="ECO:0007669"/>
    <property type="project" value="InterPro"/>
</dbReference>
<dbReference type="SUPFAM" id="SSF51110">
    <property type="entry name" value="alpha-D-mannose-specific plant lectins"/>
    <property type="match status" value="1"/>
</dbReference>
<keyword evidence="14" id="KW-0812">Transmembrane</keyword>
<dbReference type="SUPFAM" id="SSF56112">
    <property type="entry name" value="Protein kinase-like (PK-like)"/>
    <property type="match status" value="1"/>
</dbReference>
<evidence type="ECO:0000259" key="17">
    <source>
        <dbReference type="PROSITE" id="PS50927"/>
    </source>
</evidence>
<dbReference type="FunFam" id="2.90.10.10:FF:000001">
    <property type="entry name" value="G-type lectin S-receptor-like serine/threonine-protein kinase"/>
    <property type="match status" value="1"/>
</dbReference>
<feature type="signal peptide" evidence="15">
    <location>
        <begin position="1"/>
        <end position="26"/>
    </location>
</feature>